<evidence type="ECO:0000313" key="3">
    <source>
        <dbReference type="EMBL" id="MDH5829825.1"/>
    </source>
</evidence>
<organism evidence="3 4">
    <name type="scientific">Luteimonas rhizosphaericola</name>
    <dbReference type="NCBI Taxonomy" id="3042024"/>
    <lineage>
        <taxon>Bacteria</taxon>
        <taxon>Pseudomonadati</taxon>
        <taxon>Pseudomonadota</taxon>
        <taxon>Gammaproteobacteria</taxon>
        <taxon>Lysobacterales</taxon>
        <taxon>Lysobacteraceae</taxon>
        <taxon>Luteimonas</taxon>
    </lineage>
</organism>
<feature type="signal peptide" evidence="2">
    <location>
        <begin position="1"/>
        <end position="32"/>
    </location>
</feature>
<reference evidence="3 4" key="1">
    <citation type="submission" date="2023-04" db="EMBL/GenBank/DDBJ databases">
        <title>Luteimonas sp. M1R5S18.</title>
        <authorList>
            <person name="Sun J.-Q."/>
        </authorList>
    </citation>
    <scope>NUCLEOTIDE SEQUENCE [LARGE SCALE GENOMIC DNA]</scope>
    <source>
        <strain evidence="3 4">M1R5S18</strain>
    </source>
</reference>
<name>A0ABT6JGL3_9GAMM</name>
<dbReference type="EMBL" id="JARXRN010000020">
    <property type="protein sequence ID" value="MDH5829825.1"/>
    <property type="molecule type" value="Genomic_DNA"/>
</dbReference>
<accession>A0ABT6JGL3</accession>
<dbReference type="Proteomes" id="UP001156831">
    <property type="component" value="Unassembled WGS sequence"/>
</dbReference>
<dbReference type="RefSeq" id="WP_280600200.1">
    <property type="nucleotide sequence ID" value="NZ_JARXRN010000020.1"/>
</dbReference>
<feature type="region of interest" description="Disordered" evidence="1">
    <location>
        <begin position="37"/>
        <end position="58"/>
    </location>
</feature>
<gene>
    <name evidence="3" type="ORF">QFW80_04745</name>
</gene>
<proteinExistence type="predicted"/>
<comment type="caution">
    <text evidence="3">The sequence shown here is derived from an EMBL/GenBank/DDBJ whole genome shotgun (WGS) entry which is preliminary data.</text>
</comment>
<evidence type="ECO:0000313" key="4">
    <source>
        <dbReference type="Proteomes" id="UP001156831"/>
    </source>
</evidence>
<evidence type="ECO:0000256" key="1">
    <source>
        <dbReference type="SAM" id="MobiDB-lite"/>
    </source>
</evidence>
<keyword evidence="4" id="KW-1185">Reference proteome</keyword>
<sequence length="235" mass="24548">MHAPASTTSRHTAARARALLLAACLGAVPVLAQSAPVATPPGTPATSEPRQGAATSGDETMDNAVAAVVVAALSEQLNTATIAVNIDSFDVAIASVRDRTVSGTGRLRVGDDAEWIGFRYSVPYDTSFSSAGYPRLTIGGVAASEREVPNDAGLVQQLEDRVAVELDRQFGADSSRLQLDDISTVQGGARLLRISAAGIADFGRNGNTPVRIEALYDQVANAWQRVNYELGVAAR</sequence>
<protein>
    <submittedName>
        <fullName evidence="3">Uncharacterized protein</fullName>
    </submittedName>
</protein>
<feature type="chain" id="PRO_5046469362" evidence="2">
    <location>
        <begin position="33"/>
        <end position="235"/>
    </location>
</feature>
<evidence type="ECO:0000256" key="2">
    <source>
        <dbReference type="SAM" id="SignalP"/>
    </source>
</evidence>
<keyword evidence="2" id="KW-0732">Signal</keyword>